<sequence length="144" mass="16230">MIHILQECGHDFGFDFKLALYGAYSSELQTVLERFVDEEYIDENSERTPYAGFPTSVFKPSARGQQIFELFEVGGSPSWLSLATKLNEKSTRDLEATSTIFLLRSSGVSEADLQSRFEGLKPHLKANFEKAKELAEELRAVSQN</sequence>
<protein>
    <submittedName>
        <fullName evidence="1">Uncharacterized protein</fullName>
    </submittedName>
</protein>
<reference evidence="1" key="2">
    <citation type="submission" date="2020-09" db="EMBL/GenBank/DDBJ databases">
        <authorList>
            <person name="Sun Q."/>
            <person name="Kim S."/>
        </authorList>
    </citation>
    <scope>NUCLEOTIDE SEQUENCE</scope>
    <source>
        <strain evidence="1">KCTC 12988</strain>
    </source>
</reference>
<evidence type="ECO:0000313" key="1">
    <source>
        <dbReference type="EMBL" id="GHC46809.1"/>
    </source>
</evidence>
<dbReference type="EMBL" id="BMXI01000003">
    <property type="protein sequence ID" value="GHC46809.1"/>
    <property type="molecule type" value="Genomic_DNA"/>
</dbReference>
<dbReference type="RefSeq" id="WP_189568023.1">
    <property type="nucleotide sequence ID" value="NZ_BMXI01000003.1"/>
</dbReference>
<comment type="caution">
    <text evidence="1">The sequence shown here is derived from an EMBL/GenBank/DDBJ whole genome shotgun (WGS) entry which is preliminary data.</text>
</comment>
<evidence type="ECO:0000313" key="2">
    <source>
        <dbReference type="Proteomes" id="UP000644507"/>
    </source>
</evidence>
<organism evidence="1 2">
    <name type="scientific">Roseibacillus persicicus</name>
    <dbReference type="NCBI Taxonomy" id="454148"/>
    <lineage>
        <taxon>Bacteria</taxon>
        <taxon>Pseudomonadati</taxon>
        <taxon>Verrucomicrobiota</taxon>
        <taxon>Verrucomicrobiia</taxon>
        <taxon>Verrucomicrobiales</taxon>
        <taxon>Verrucomicrobiaceae</taxon>
        <taxon>Roseibacillus</taxon>
    </lineage>
</organism>
<gene>
    <name evidence="1" type="ORF">GCM10007100_10600</name>
</gene>
<name>A0A918WFM6_9BACT</name>
<dbReference type="AlphaFoldDB" id="A0A918WFM6"/>
<accession>A0A918WFM6</accession>
<proteinExistence type="predicted"/>
<keyword evidence="2" id="KW-1185">Reference proteome</keyword>
<reference evidence="1" key="1">
    <citation type="journal article" date="2014" name="Int. J. Syst. Evol. Microbiol.">
        <title>Complete genome sequence of Corynebacterium casei LMG S-19264T (=DSM 44701T), isolated from a smear-ripened cheese.</title>
        <authorList>
            <consortium name="US DOE Joint Genome Institute (JGI-PGF)"/>
            <person name="Walter F."/>
            <person name="Albersmeier A."/>
            <person name="Kalinowski J."/>
            <person name="Ruckert C."/>
        </authorList>
    </citation>
    <scope>NUCLEOTIDE SEQUENCE</scope>
    <source>
        <strain evidence="1">KCTC 12988</strain>
    </source>
</reference>
<dbReference type="Proteomes" id="UP000644507">
    <property type="component" value="Unassembled WGS sequence"/>
</dbReference>